<dbReference type="AlphaFoldDB" id="A0A3Q4IB06"/>
<evidence type="ECO:0000256" key="6">
    <source>
        <dbReference type="ARBA" id="ARBA00023242"/>
    </source>
</evidence>
<evidence type="ECO:0000313" key="12">
    <source>
        <dbReference type="Proteomes" id="UP000261580"/>
    </source>
</evidence>
<reference evidence="11" key="1">
    <citation type="submission" date="2025-08" db="UniProtKB">
        <authorList>
            <consortium name="Ensembl"/>
        </authorList>
    </citation>
    <scope>IDENTIFICATION</scope>
</reference>
<dbReference type="FunFam" id="3.30.160.60:FF:000624">
    <property type="entry name" value="zinc finger protein 697"/>
    <property type="match status" value="1"/>
</dbReference>
<comment type="subcellular location">
    <subcellularLocation>
        <location evidence="1">Nucleus</location>
    </subcellularLocation>
</comment>
<reference evidence="11" key="2">
    <citation type="submission" date="2025-09" db="UniProtKB">
        <authorList>
            <consortium name="Ensembl"/>
        </authorList>
    </citation>
    <scope>IDENTIFICATION</scope>
</reference>
<keyword evidence="6" id="KW-0539">Nucleus</keyword>
<dbReference type="SUPFAM" id="SSF57667">
    <property type="entry name" value="beta-beta-alpha zinc fingers"/>
    <property type="match status" value="2"/>
</dbReference>
<dbReference type="SMART" id="SM00355">
    <property type="entry name" value="ZnF_C2H2"/>
    <property type="match status" value="5"/>
</dbReference>
<keyword evidence="3" id="KW-0677">Repeat</keyword>
<dbReference type="FunFam" id="3.30.160.60:FF:000557">
    <property type="entry name" value="zinc finger and SCAN domain-containing protein 29"/>
    <property type="match status" value="1"/>
</dbReference>
<feature type="region of interest" description="Disordered" evidence="8">
    <location>
        <begin position="120"/>
        <end position="182"/>
    </location>
</feature>
<feature type="domain" description="C2H2-type" evidence="10">
    <location>
        <begin position="471"/>
        <end position="498"/>
    </location>
</feature>
<feature type="domain" description="C2H2-type" evidence="10">
    <location>
        <begin position="443"/>
        <end position="470"/>
    </location>
</feature>
<feature type="domain" description="C2H2-type" evidence="10">
    <location>
        <begin position="417"/>
        <end position="442"/>
    </location>
</feature>
<accession>A0A3Q4IB06</accession>
<evidence type="ECO:0000256" key="8">
    <source>
        <dbReference type="SAM" id="MobiDB-lite"/>
    </source>
</evidence>
<dbReference type="InterPro" id="IPR036236">
    <property type="entry name" value="Znf_C2H2_sf"/>
</dbReference>
<dbReference type="InterPro" id="IPR013087">
    <property type="entry name" value="Znf_C2H2_type"/>
</dbReference>
<feature type="compositionally biased region" description="Basic and acidic residues" evidence="8">
    <location>
        <begin position="141"/>
        <end position="152"/>
    </location>
</feature>
<feature type="region of interest" description="Disordered" evidence="8">
    <location>
        <begin position="212"/>
        <end position="268"/>
    </location>
</feature>
<organism evidence="11 12">
    <name type="scientific">Neolamprologus brichardi</name>
    <name type="common">Fairy cichlid</name>
    <name type="synonym">Lamprologus brichardi</name>
    <dbReference type="NCBI Taxonomy" id="32507"/>
    <lineage>
        <taxon>Eukaryota</taxon>
        <taxon>Metazoa</taxon>
        <taxon>Chordata</taxon>
        <taxon>Craniata</taxon>
        <taxon>Vertebrata</taxon>
        <taxon>Euteleostomi</taxon>
        <taxon>Actinopterygii</taxon>
        <taxon>Neopterygii</taxon>
        <taxon>Teleostei</taxon>
        <taxon>Neoteleostei</taxon>
        <taxon>Acanthomorphata</taxon>
        <taxon>Ovalentaria</taxon>
        <taxon>Cichlomorphae</taxon>
        <taxon>Cichliformes</taxon>
        <taxon>Cichlidae</taxon>
        <taxon>African cichlids</taxon>
        <taxon>Pseudocrenilabrinae</taxon>
        <taxon>Lamprologini</taxon>
        <taxon>Neolamprologus</taxon>
    </lineage>
</organism>
<evidence type="ECO:0000256" key="5">
    <source>
        <dbReference type="ARBA" id="ARBA00022833"/>
    </source>
</evidence>
<dbReference type="Gene3D" id="3.30.710.10">
    <property type="entry name" value="Potassium Channel Kv1.1, Chain A"/>
    <property type="match status" value="1"/>
</dbReference>
<name>A0A3Q4IB06_NEOBR</name>
<dbReference type="SMART" id="SM00225">
    <property type="entry name" value="BTB"/>
    <property type="match status" value="1"/>
</dbReference>
<dbReference type="Gene3D" id="3.30.160.60">
    <property type="entry name" value="Classic Zinc Finger"/>
    <property type="match status" value="5"/>
</dbReference>
<feature type="compositionally biased region" description="Polar residues" evidence="8">
    <location>
        <begin position="213"/>
        <end position="227"/>
    </location>
</feature>
<dbReference type="InterPro" id="IPR011333">
    <property type="entry name" value="SKP1/BTB/POZ_sf"/>
</dbReference>
<evidence type="ECO:0000256" key="4">
    <source>
        <dbReference type="ARBA" id="ARBA00022771"/>
    </source>
</evidence>
<dbReference type="FunFam" id="3.30.160.60:FF:002343">
    <property type="entry name" value="Zinc finger protein 33A"/>
    <property type="match status" value="1"/>
</dbReference>
<keyword evidence="4 7" id="KW-0863">Zinc-finger</keyword>
<sequence length="510" mass="56319">MELPNYSSQLMQQLWALRKEEHFCDCTILVGEGRHRAHKLVLAASSMLFRSLLDGSDTISIDTAVVSSQEFGCLLDMVYTGKLPPGKHNVSRIVAAADSLQMYDVAVGFKQVLTSLVNQKPPVSASPAGPRLTVTNKAPKMKPEEGEPEPSHNQDASSTLKRKAPSSPRSSSSPSSKTPRVPVHKLITLRSTAAPPGNGVAAPETAAAVVAVQSSSPQRAGTRSSSRVAPDKKASTALSPREQPRVTGASAAEEATDTNQEPPEHTADTKGTVSLLSLIFLSQVLPQHSKHFVYAQLLSLSHSHSGGCIRAPWAENEQQVKGLLRSNGKQSAHILQIKNVKSLKASSSRPHHPSQSIQRWHSCNECGKGFNFACQLEVHMRWHTKEKPYSCAVCRKSFTTVSMLKRHHRIHTGEKPFRCHVCGKCFNQSLEVHMRWHTKEKPYSCAVCRKSFTTVSMLKRHHRIHTGEKPFRCHVCGKCFNQSAHLNTHFRLHTRERAGWSRAPHCKLSQ</sequence>
<evidence type="ECO:0000256" key="2">
    <source>
        <dbReference type="ARBA" id="ARBA00022723"/>
    </source>
</evidence>
<dbReference type="Ensembl" id="ENSNBRT00000028635.1">
    <property type="protein sequence ID" value="ENSNBRP00000027907.1"/>
    <property type="gene ID" value="ENSNBRG00000021247.1"/>
</dbReference>
<protein>
    <submittedName>
        <fullName evidence="11">Uncharacterized protein</fullName>
    </submittedName>
</protein>
<keyword evidence="12" id="KW-1185">Reference proteome</keyword>
<proteinExistence type="predicted"/>
<dbReference type="FunFam" id="3.30.160.60:FF:000358">
    <property type="entry name" value="zinc finger protein 24"/>
    <property type="match status" value="1"/>
</dbReference>
<dbReference type="PROSITE" id="PS50097">
    <property type="entry name" value="BTB"/>
    <property type="match status" value="1"/>
</dbReference>
<dbReference type="PANTHER" id="PTHR24394:SF0">
    <property type="entry name" value="ZINC FINGER AND BTB DOMAIN-CONTAINING PROTEIN 40"/>
    <property type="match status" value="1"/>
</dbReference>
<dbReference type="GO" id="GO:0000981">
    <property type="term" value="F:DNA-binding transcription factor activity, RNA polymerase II-specific"/>
    <property type="evidence" value="ECO:0007669"/>
    <property type="project" value="TreeGrafter"/>
</dbReference>
<dbReference type="Pfam" id="PF00651">
    <property type="entry name" value="BTB"/>
    <property type="match status" value="1"/>
</dbReference>
<dbReference type="PROSITE" id="PS00028">
    <property type="entry name" value="ZINC_FINGER_C2H2_1"/>
    <property type="match status" value="4"/>
</dbReference>
<keyword evidence="5" id="KW-0862">Zinc</keyword>
<evidence type="ECO:0000256" key="3">
    <source>
        <dbReference type="ARBA" id="ARBA00022737"/>
    </source>
</evidence>
<feature type="domain" description="BTB" evidence="9">
    <location>
        <begin position="24"/>
        <end position="87"/>
    </location>
</feature>
<dbReference type="InterPro" id="IPR000210">
    <property type="entry name" value="BTB/POZ_dom"/>
</dbReference>
<feature type="domain" description="C2H2-type" evidence="10">
    <location>
        <begin position="361"/>
        <end position="388"/>
    </location>
</feature>
<dbReference type="PROSITE" id="PS50157">
    <property type="entry name" value="ZINC_FINGER_C2H2_2"/>
    <property type="match status" value="5"/>
</dbReference>
<dbReference type="InterPro" id="IPR030404">
    <property type="entry name" value="ZBTB40_BTB_POZ_dom"/>
</dbReference>
<feature type="compositionally biased region" description="Low complexity" evidence="8">
    <location>
        <begin position="165"/>
        <end position="176"/>
    </location>
</feature>
<dbReference type="STRING" id="32507.ENSNBRP00000027907"/>
<dbReference type="GO" id="GO:0005634">
    <property type="term" value="C:nucleus"/>
    <property type="evidence" value="ECO:0007669"/>
    <property type="project" value="UniProtKB-SubCell"/>
</dbReference>
<evidence type="ECO:0000313" key="11">
    <source>
        <dbReference type="Ensembl" id="ENSNBRP00000027907.1"/>
    </source>
</evidence>
<dbReference type="SUPFAM" id="SSF54695">
    <property type="entry name" value="POZ domain"/>
    <property type="match status" value="1"/>
</dbReference>
<evidence type="ECO:0000256" key="1">
    <source>
        <dbReference type="ARBA" id="ARBA00004123"/>
    </source>
</evidence>
<dbReference type="Proteomes" id="UP000261580">
    <property type="component" value="Unassembled WGS sequence"/>
</dbReference>
<dbReference type="OMA" id="FIQNIRW"/>
<dbReference type="GO" id="GO:0008270">
    <property type="term" value="F:zinc ion binding"/>
    <property type="evidence" value="ECO:0007669"/>
    <property type="project" value="UniProtKB-KW"/>
</dbReference>
<dbReference type="CDD" id="cd18225">
    <property type="entry name" value="BTB_POZ_ZBTB40"/>
    <property type="match status" value="1"/>
</dbReference>
<dbReference type="PANTHER" id="PTHR24394">
    <property type="entry name" value="ZINC FINGER PROTEIN"/>
    <property type="match status" value="1"/>
</dbReference>
<keyword evidence="2" id="KW-0479">Metal-binding</keyword>
<evidence type="ECO:0000259" key="9">
    <source>
        <dbReference type="PROSITE" id="PS50097"/>
    </source>
</evidence>
<dbReference type="GeneTree" id="ENSGT00930000151052"/>
<feature type="domain" description="C2H2-type" evidence="10">
    <location>
        <begin position="389"/>
        <end position="416"/>
    </location>
</feature>
<evidence type="ECO:0000256" key="7">
    <source>
        <dbReference type="PROSITE-ProRule" id="PRU00042"/>
    </source>
</evidence>
<dbReference type="Pfam" id="PF00096">
    <property type="entry name" value="zf-C2H2"/>
    <property type="match status" value="4"/>
</dbReference>
<dbReference type="FunFam" id="3.30.160.60:FF:000446">
    <property type="entry name" value="Zinc finger protein"/>
    <property type="match status" value="1"/>
</dbReference>
<evidence type="ECO:0000259" key="10">
    <source>
        <dbReference type="PROSITE" id="PS50157"/>
    </source>
</evidence>
<dbReference type="Bgee" id="ENSNBRG00000021247">
    <property type="expression patterns" value="Expressed in blood and 7 other cell types or tissues"/>
</dbReference>